<evidence type="ECO:0000313" key="6">
    <source>
        <dbReference type="Proteomes" id="UP000694412"/>
    </source>
</evidence>
<dbReference type="Pfam" id="PF02026">
    <property type="entry name" value="RyR"/>
    <property type="match status" value="1"/>
</dbReference>
<reference evidence="5" key="1">
    <citation type="submission" date="2025-08" db="UniProtKB">
        <authorList>
            <consortium name="Ensembl"/>
        </authorList>
    </citation>
    <scope>IDENTIFICATION</scope>
</reference>
<dbReference type="FunFam" id="2.60.120.920:FF:000003">
    <property type="entry name" value="ryanodine receptor isoform X2"/>
    <property type="match status" value="1"/>
</dbReference>
<keyword evidence="2" id="KW-0407">Ion channel</keyword>
<dbReference type="Pfam" id="PF00622">
    <property type="entry name" value="SPRY"/>
    <property type="match status" value="1"/>
</dbReference>
<dbReference type="CDD" id="cd12878">
    <property type="entry name" value="SPRY2_RyR"/>
    <property type="match status" value="1"/>
</dbReference>
<dbReference type="InterPro" id="IPR035764">
    <property type="entry name" value="SPRY2_RyR"/>
</dbReference>
<dbReference type="SMART" id="SM00449">
    <property type="entry name" value="SPRY"/>
    <property type="match status" value="1"/>
</dbReference>
<dbReference type="PROSITE" id="PS50188">
    <property type="entry name" value="B302_SPRY"/>
    <property type="match status" value="1"/>
</dbReference>
<keyword evidence="1" id="KW-0109">Calcium transport</keyword>
<dbReference type="InterPro" id="IPR001870">
    <property type="entry name" value="B30.2/SPRY"/>
</dbReference>
<keyword evidence="2" id="KW-0107">Calcium channel</keyword>
<dbReference type="GO" id="GO:0005790">
    <property type="term" value="C:smooth endoplasmic reticulum"/>
    <property type="evidence" value="ECO:0007669"/>
    <property type="project" value="TreeGrafter"/>
</dbReference>
<dbReference type="SUPFAM" id="SSF49899">
    <property type="entry name" value="Concanavalin A-like lectins/glucanases"/>
    <property type="match status" value="1"/>
</dbReference>
<dbReference type="GO" id="GO:0034704">
    <property type="term" value="C:calcium channel complex"/>
    <property type="evidence" value="ECO:0007669"/>
    <property type="project" value="TreeGrafter"/>
</dbReference>
<dbReference type="GeneTree" id="ENSGT00940000155288"/>
<evidence type="ECO:0000259" key="4">
    <source>
        <dbReference type="PROSITE" id="PS50188"/>
    </source>
</evidence>
<dbReference type="Gene3D" id="6.20.350.10">
    <property type="match status" value="1"/>
</dbReference>
<evidence type="ECO:0000256" key="3">
    <source>
        <dbReference type="ARBA" id="ARBA00023170"/>
    </source>
</evidence>
<dbReference type="InterPro" id="IPR015925">
    <property type="entry name" value="Ryanodine_IP3_receptor"/>
</dbReference>
<dbReference type="GO" id="GO:0006941">
    <property type="term" value="P:striated muscle contraction"/>
    <property type="evidence" value="ECO:0007669"/>
    <property type="project" value="TreeGrafter"/>
</dbReference>
<protein>
    <submittedName>
        <fullName evidence="5">Ryanodine receptor 1-like</fullName>
    </submittedName>
</protein>
<dbReference type="PANTHER" id="PTHR46399:SF10">
    <property type="entry name" value="RYANODINE RECEPTOR 1"/>
    <property type="match status" value="1"/>
</dbReference>
<evidence type="ECO:0000256" key="1">
    <source>
        <dbReference type="ARBA" id="ARBA00022568"/>
    </source>
</evidence>
<keyword evidence="1" id="KW-0813">Transport</keyword>
<dbReference type="Ensembl" id="ENSCJPT00005002958.1">
    <property type="protein sequence ID" value="ENSCJPP00005001761.1"/>
    <property type="gene ID" value="ENSCJPG00005001794.1"/>
</dbReference>
<dbReference type="InterPro" id="IPR013320">
    <property type="entry name" value="ConA-like_dom_sf"/>
</dbReference>
<keyword evidence="1" id="KW-0406">Ion transport</keyword>
<dbReference type="PANTHER" id="PTHR46399">
    <property type="entry name" value="B30.2/SPRY DOMAIN-CONTAINING PROTEIN"/>
    <property type="match status" value="1"/>
</dbReference>
<gene>
    <name evidence="5" type="primary">LOC107307800</name>
</gene>
<dbReference type="Gene3D" id="2.60.120.920">
    <property type="match status" value="1"/>
</dbReference>
<evidence type="ECO:0000313" key="5">
    <source>
        <dbReference type="Ensembl" id="ENSCJPP00005001761.1"/>
    </source>
</evidence>
<dbReference type="GO" id="GO:0033017">
    <property type="term" value="C:sarcoplasmic reticulum membrane"/>
    <property type="evidence" value="ECO:0007669"/>
    <property type="project" value="TreeGrafter"/>
</dbReference>
<dbReference type="GO" id="GO:0005219">
    <property type="term" value="F:ryanodine-sensitive calcium-release channel activity"/>
    <property type="evidence" value="ECO:0007669"/>
    <property type="project" value="TreeGrafter"/>
</dbReference>
<dbReference type="GO" id="GO:0014808">
    <property type="term" value="P:release of sequestered calcium ion into cytosol by sarcoplasmic reticulum"/>
    <property type="evidence" value="ECO:0007669"/>
    <property type="project" value="TreeGrafter"/>
</dbReference>
<organism evidence="5 6">
    <name type="scientific">Coturnix japonica</name>
    <name type="common">Japanese quail</name>
    <name type="synonym">Coturnix coturnix japonica</name>
    <dbReference type="NCBI Taxonomy" id="93934"/>
    <lineage>
        <taxon>Eukaryota</taxon>
        <taxon>Metazoa</taxon>
        <taxon>Chordata</taxon>
        <taxon>Craniata</taxon>
        <taxon>Vertebrata</taxon>
        <taxon>Euteleostomi</taxon>
        <taxon>Archelosauria</taxon>
        <taxon>Archosauria</taxon>
        <taxon>Dinosauria</taxon>
        <taxon>Saurischia</taxon>
        <taxon>Theropoda</taxon>
        <taxon>Coelurosauria</taxon>
        <taxon>Aves</taxon>
        <taxon>Neognathae</taxon>
        <taxon>Galloanserae</taxon>
        <taxon>Galliformes</taxon>
        <taxon>Phasianidae</taxon>
        <taxon>Perdicinae</taxon>
        <taxon>Coturnix</taxon>
    </lineage>
</organism>
<reference evidence="5" key="2">
    <citation type="submission" date="2025-09" db="UniProtKB">
        <authorList>
            <consortium name="Ensembl"/>
        </authorList>
    </citation>
    <scope>IDENTIFICATION</scope>
</reference>
<evidence type="ECO:0000256" key="2">
    <source>
        <dbReference type="ARBA" id="ARBA00022673"/>
    </source>
</evidence>
<dbReference type="InterPro" id="IPR003877">
    <property type="entry name" value="SPRY_dom"/>
</dbReference>
<proteinExistence type="predicted"/>
<keyword evidence="1" id="KW-0106">Calcium</keyword>
<dbReference type="Proteomes" id="UP000694412">
    <property type="component" value="Unassembled WGS sequence"/>
</dbReference>
<dbReference type="GO" id="GO:0030018">
    <property type="term" value="C:Z disc"/>
    <property type="evidence" value="ECO:0007669"/>
    <property type="project" value="TreeGrafter"/>
</dbReference>
<dbReference type="InterPro" id="IPR043136">
    <property type="entry name" value="B30.2/SPRY_sf"/>
</dbReference>
<accession>A0A8C2SSD5</accession>
<dbReference type="AlphaFoldDB" id="A0A8C2SSD5"/>
<name>A0A8C2SSD5_COTJA</name>
<feature type="domain" description="B30.2/SPRY" evidence="4">
    <location>
        <begin position="55"/>
        <end position="249"/>
    </location>
</feature>
<keyword evidence="6" id="KW-1185">Reference proteome</keyword>
<sequence length="391" mass="42605">MMSNGYKPAPLDLSHVRLTPAQLTLVDRLAENAHNVWARDRVGQGWTYSIVQDIKNKRNPRLVPYNLLDERTKKTNRDSLCEAVRTLMGYGYNIEPPDQETAQGSPHGPDKVRIFRAERSYAVRAGKWYFEFEVLSTGEMRVGWARPHVRPDVELGADDLAYVFNGHRAQRWHVGGESFGRSWQPGDVVGCMIDLGELHISFTLNGETLISDGGTEVAFRDFDVGDGFVPVCSLALDQSARLNLGQDVSSLRFFTICGLQEGFEPFAINMKRPIALWVSKSLPQFGPIDPDDPELEVGKATGWDGGGLGSAWVWGGGSKGLWVGMGYGVGTLGYGVGTLSYGVGGPMGWDGGGLGSAWVWGGGSKGLWVGMGSPRTPHNPISPFHNPISPL</sequence>
<dbReference type="GO" id="GO:0042383">
    <property type="term" value="C:sarcolemma"/>
    <property type="evidence" value="ECO:0007669"/>
    <property type="project" value="TreeGrafter"/>
</dbReference>
<keyword evidence="3" id="KW-0675">Receptor</keyword>
<dbReference type="InterPro" id="IPR003032">
    <property type="entry name" value="Ryanodine_rcpt"/>
</dbReference>